<comment type="caution">
    <text evidence="1">The sequence shown here is derived from an EMBL/GenBank/DDBJ whole genome shotgun (WGS) entry which is preliminary data.</text>
</comment>
<evidence type="ECO:0000313" key="2">
    <source>
        <dbReference type="Proteomes" id="UP001281147"/>
    </source>
</evidence>
<dbReference type="EMBL" id="JAUTXU010000148">
    <property type="protein sequence ID" value="KAK3703724.1"/>
    <property type="molecule type" value="Genomic_DNA"/>
</dbReference>
<gene>
    <name evidence="1" type="ORF">LTR37_014302</name>
</gene>
<reference evidence="1" key="1">
    <citation type="submission" date="2023-07" db="EMBL/GenBank/DDBJ databases">
        <title>Black Yeasts Isolated from many extreme environments.</title>
        <authorList>
            <person name="Coleine C."/>
            <person name="Stajich J.E."/>
            <person name="Selbmann L."/>
        </authorList>
    </citation>
    <scope>NUCLEOTIDE SEQUENCE</scope>
    <source>
        <strain evidence="1">CCFEE 5714</strain>
    </source>
</reference>
<dbReference type="Proteomes" id="UP001281147">
    <property type="component" value="Unassembled WGS sequence"/>
</dbReference>
<keyword evidence="2" id="KW-1185">Reference proteome</keyword>
<sequence>MLLTSDFPDLDIPKVNILDYLFPDGQPVSTDPVWYDAVEPQKKKLSPRQMLNWVKRVCLGLDRLGISEGEVCMIYTPNHLFIPAAYLGIVGSGRAFSAANPIYTVSEVVHQLKNTEAKCILAHPSMLDNALAAAKEVGMPKERIFQFDDEPCSPRHDIQDWSKMIGSPEEAEKYRWRKFSSQESVNTVATINYSSGTTGLPKGVCISHHALIANVEQTVFMRWYPGLKPGEKPNERWVGFLPLYHAYGQLYANLMATKVRIPIYIMKQFVYSEFLRCIQEYKITHLQVAPPILIMMNKRPETKDYDLSSLKGVLCGAAPLRKELQNAVANEFNVHIKQGWGMTEVTCGSLLQIDPADDGNVGKLIPNTECRLVDDDGKEVGFGEPGEMYIRAPNVCLRYWRNEAATKETLSDDGWLKTGDVAVVNKERQFWIVDRKKELIKVNALQVAPAELEAVLLEHEDIADAAAVGIQIFGEEFPRAYVAVKEGRQGKVTQKQIQDWMKSKVAKHKQLVGGIAFIDEVPKLASGKIQRKLMKEWAKRDVPAVEKELGSIRAKL</sequence>
<accession>A0ACC3MU83</accession>
<organism evidence="1 2">
    <name type="scientific">Vermiconidia calcicola</name>
    <dbReference type="NCBI Taxonomy" id="1690605"/>
    <lineage>
        <taxon>Eukaryota</taxon>
        <taxon>Fungi</taxon>
        <taxon>Dikarya</taxon>
        <taxon>Ascomycota</taxon>
        <taxon>Pezizomycotina</taxon>
        <taxon>Dothideomycetes</taxon>
        <taxon>Dothideomycetidae</taxon>
        <taxon>Mycosphaerellales</taxon>
        <taxon>Extremaceae</taxon>
        <taxon>Vermiconidia</taxon>
    </lineage>
</organism>
<evidence type="ECO:0000313" key="1">
    <source>
        <dbReference type="EMBL" id="KAK3703724.1"/>
    </source>
</evidence>
<proteinExistence type="predicted"/>
<protein>
    <submittedName>
        <fullName evidence="1">Uncharacterized protein</fullName>
    </submittedName>
</protein>
<name>A0ACC3MU83_9PEZI</name>